<feature type="region of interest" description="Disordered" evidence="1">
    <location>
        <begin position="396"/>
        <end position="416"/>
    </location>
</feature>
<sequence length="480" mass="50245">MHDEVHARRGGLVDPHGELHGGGTEPLGEDLAEALAHAGVVAVAREIDEHRDVAPVAVGTDDRAHRAALAGVHRRLGHRTELVDVGVEELVARVALEGVHQRSSGVRAGVVAARAQHRGSALAQQRDPGQRLGVRRRGEEPEEAALAGHLAVGAEGLDAHVVEVRRAVHGRAGVGLGQDQQGALARLGLDRVGQPGERLGERLVGAQDAQAGAGHGAQRLALLAVAVGRHVLEDVLAVAQEGEVLVGQPLQQLRTLADLVGVERRRIAAQLGDHVEHPLPSARPVLDRLAHVAQHGLDPLDDRLGVVAVTDPVDLDVHPGLAHRVARGLDRTVVDDADVLQGAGDVAADVEVGVHDQVHIAQLAAQLHRERVHQEGHVVGDDLDHAVPAGRPAVLGQRRGEDAHPGGALRARPGEPEVAGQCAVDVHVGAPGEVLGRDVAVVGAEQVTHLGVRRAAGSPARQGQVGRLREQVGLVVVRRR</sequence>
<evidence type="ECO:0000256" key="1">
    <source>
        <dbReference type="SAM" id="MobiDB-lite"/>
    </source>
</evidence>
<dbReference type="AlphaFoldDB" id="A0A6J6P428"/>
<name>A0A6J6P428_9ZZZZ</name>
<organism evidence="2">
    <name type="scientific">freshwater metagenome</name>
    <dbReference type="NCBI Taxonomy" id="449393"/>
    <lineage>
        <taxon>unclassified sequences</taxon>
        <taxon>metagenomes</taxon>
        <taxon>ecological metagenomes</taxon>
    </lineage>
</organism>
<reference evidence="2" key="1">
    <citation type="submission" date="2020-05" db="EMBL/GenBank/DDBJ databases">
        <authorList>
            <person name="Chiriac C."/>
            <person name="Salcher M."/>
            <person name="Ghai R."/>
            <person name="Kavagutti S V."/>
        </authorList>
    </citation>
    <scope>NUCLEOTIDE SEQUENCE</scope>
</reference>
<evidence type="ECO:0000313" key="2">
    <source>
        <dbReference type="EMBL" id="CAB4691363.1"/>
    </source>
</evidence>
<feature type="region of interest" description="Disordered" evidence="1">
    <location>
        <begin position="1"/>
        <end position="26"/>
    </location>
</feature>
<dbReference type="EMBL" id="CAEZXR010000033">
    <property type="protein sequence ID" value="CAB4691363.1"/>
    <property type="molecule type" value="Genomic_DNA"/>
</dbReference>
<accession>A0A6J6P428</accession>
<proteinExistence type="predicted"/>
<protein>
    <submittedName>
        <fullName evidence="2">Unannotated protein</fullName>
    </submittedName>
</protein>
<gene>
    <name evidence="2" type="ORF">UFOPK2579_00432</name>
</gene>